<keyword evidence="1" id="KW-1133">Transmembrane helix</keyword>
<keyword evidence="1" id="KW-0812">Transmembrane</keyword>
<organism evidence="2 3">
    <name type="scientific">Strongyloides papillosus</name>
    <name type="common">Intestinal threadworm</name>
    <dbReference type="NCBI Taxonomy" id="174720"/>
    <lineage>
        <taxon>Eukaryota</taxon>
        <taxon>Metazoa</taxon>
        <taxon>Ecdysozoa</taxon>
        <taxon>Nematoda</taxon>
        <taxon>Chromadorea</taxon>
        <taxon>Rhabditida</taxon>
        <taxon>Tylenchina</taxon>
        <taxon>Panagrolaimomorpha</taxon>
        <taxon>Strongyloidoidea</taxon>
        <taxon>Strongyloididae</taxon>
        <taxon>Strongyloides</taxon>
    </lineage>
</organism>
<dbReference type="AlphaFoldDB" id="A0A0N5BTP5"/>
<keyword evidence="2" id="KW-1185">Reference proteome</keyword>
<sequence length="75" mass="8757">MVLAELNRAPFDFAEGESELLIFIKGYKNILVLGSTESFNWLILIMAFRLFSGLLLRIIYVVFFFLLLDHSRSKR</sequence>
<dbReference type="WBParaSite" id="SPAL_0000922200.1">
    <property type="protein sequence ID" value="SPAL_0000922200.1"/>
    <property type="gene ID" value="SPAL_0000922200"/>
</dbReference>
<evidence type="ECO:0000313" key="3">
    <source>
        <dbReference type="WBParaSite" id="SPAL_0000922200.1"/>
    </source>
</evidence>
<name>A0A0N5BTP5_STREA</name>
<dbReference type="Proteomes" id="UP000046392">
    <property type="component" value="Unplaced"/>
</dbReference>
<evidence type="ECO:0000313" key="2">
    <source>
        <dbReference type="Proteomes" id="UP000046392"/>
    </source>
</evidence>
<reference evidence="3" key="1">
    <citation type="submission" date="2017-02" db="UniProtKB">
        <authorList>
            <consortium name="WormBaseParasite"/>
        </authorList>
    </citation>
    <scope>IDENTIFICATION</scope>
</reference>
<protein>
    <submittedName>
        <fullName evidence="3">Uncharacterized protein</fullName>
    </submittedName>
</protein>
<accession>A0A0N5BTP5</accession>
<evidence type="ECO:0000256" key="1">
    <source>
        <dbReference type="SAM" id="Phobius"/>
    </source>
</evidence>
<keyword evidence="1" id="KW-0472">Membrane</keyword>
<feature type="transmembrane region" description="Helical" evidence="1">
    <location>
        <begin position="41"/>
        <end position="68"/>
    </location>
</feature>
<proteinExistence type="predicted"/>